<comment type="caution">
    <text evidence="1">The sequence shown here is derived from an EMBL/GenBank/DDBJ whole genome shotgun (WGS) entry which is preliminary data.</text>
</comment>
<name>A0ABN9WJQ2_9DINO</name>
<protein>
    <submittedName>
        <fullName evidence="1">Uncharacterized protein</fullName>
    </submittedName>
</protein>
<evidence type="ECO:0000313" key="1">
    <source>
        <dbReference type="EMBL" id="CAK0886765.1"/>
    </source>
</evidence>
<gene>
    <name evidence="1" type="ORF">PCOR1329_LOCUS68029</name>
</gene>
<feature type="non-terminal residue" evidence="1">
    <location>
        <position position="78"/>
    </location>
</feature>
<keyword evidence="2" id="KW-1185">Reference proteome</keyword>
<accession>A0ABN9WJQ2</accession>
<feature type="non-terminal residue" evidence="1">
    <location>
        <position position="1"/>
    </location>
</feature>
<sequence>ANKDIVSQLAVSAVRGALVQAWAHCNDPSIEIDYKDVSGKAVVEKVSSTESHQKGKLVLIPLSPDVRAGEKVTSGALE</sequence>
<organism evidence="1 2">
    <name type="scientific">Prorocentrum cordatum</name>
    <dbReference type="NCBI Taxonomy" id="2364126"/>
    <lineage>
        <taxon>Eukaryota</taxon>
        <taxon>Sar</taxon>
        <taxon>Alveolata</taxon>
        <taxon>Dinophyceae</taxon>
        <taxon>Prorocentrales</taxon>
        <taxon>Prorocentraceae</taxon>
        <taxon>Prorocentrum</taxon>
    </lineage>
</organism>
<dbReference type="Proteomes" id="UP001189429">
    <property type="component" value="Unassembled WGS sequence"/>
</dbReference>
<evidence type="ECO:0000313" key="2">
    <source>
        <dbReference type="Proteomes" id="UP001189429"/>
    </source>
</evidence>
<dbReference type="EMBL" id="CAUYUJ010018846">
    <property type="protein sequence ID" value="CAK0886765.1"/>
    <property type="molecule type" value="Genomic_DNA"/>
</dbReference>
<reference evidence="1" key="1">
    <citation type="submission" date="2023-10" db="EMBL/GenBank/DDBJ databases">
        <authorList>
            <person name="Chen Y."/>
            <person name="Shah S."/>
            <person name="Dougan E. K."/>
            <person name="Thang M."/>
            <person name="Chan C."/>
        </authorList>
    </citation>
    <scope>NUCLEOTIDE SEQUENCE [LARGE SCALE GENOMIC DNA]</scope>
</reference>
<proteinExistence type="predicted"/>